<dbReference type="SUPFAM" id="SSF51735">
    <property type="entry name" value="NAD(P)-binding Rossmann-fold domains"/>
    <property type="match status" value="1"/>
</dbReference>
<evidence type="ECO:0000256" key="4">
    <source>
        <dbReference type="ARBA" id="ARBA00022946"/>
    </source>
</evidence>
<dbReference type="Gene3D" id="3.40.50.720">
    <property type="entry name" value="NAD(P)-binding Rossmann-like Domain"/>
    <property type="match status" value="1"/>
</dbReference>
<evidence type="ECO:0000256" key="5">
    <source>
        <dbReference type="ARBA" id="ARBA00023128"/>
    </source>
</evidence>
<dbReference type="InterPro" id="IPR016040">
    <property type="entry name" value="NAD(P)-bd_dom"/>
</dbReference>
<evidence type="ECO:0000256" key="2">
    <source>
        <dbReference type="ARBA" id="ARBA00006617"/>
    </source>
</evidence>
<dbReference type="GO" id="GO:0051170">
    <property type="term" value="P:import into nucleus"/>
    <property type="evidence" value="ECO:0007669"/>
    <property type="project" value="TreeGrafter"/>
</dbReference>
<dbReference type="Pfam" id="PF13460">
    <property type="entry name" value="NAD_binding_10"/>
    <property type="match status" value="1"/>
</dbReference>
<comment type="similarity">
    <text evidence="2">Belongs to the FMP52 family.</text>
</comment>
<dbReference type="GO" id="GO:0005741">
    <property type="term" value="C:mitochondrial outer membrane"/>
    <property type="evidence" value="ECO:0007669"/>
    <property type="project" value="UniProtKB-SubCell"/>
</dbReference>
<dbReference type="PANTHER" id="PTHR14097:SF7">
    <property type="entry name" value="OXIDOREDUCTASE HTATIP2"/>
    <property type="match status" value="1"/>
</dbReference>
<evidence type="ECO:0000313" key="9">
    <source>
        <dbReference type="Proteomes" id="UP000298493"/>
    </source>
</evidence>
<comment type="caution">
    <text evidence="8">The sequence shown here is derived from an EMBL/GenBank/DDBJ whole genome shotgun (WGS) entry which is preliminary data.</text>
</comment>
<organism evidence="8 9">
    <name type="scientific">Venturia nashicola</name>
    <dbReference type="NCBI Taxonomy" id="86259"/>
    <lineage>
        <taxon>Eukaryota</taxon>
        <taxon>Fungi</taxon>
        <taxon>Dikarya</taxon>
        <taxon>Ascomycota</taxon>
        <taxon>Pezizomycotina</taxon>
        <taxon>Dothideomycetes</taxon>
        <taxon>Pleosporomycetidae</taxon>
        <taxon>Venturiales</taxon>
        <taxon>Venturiaceae</taxon>
        <taxon>Venturia</taxon>
    </lineage>
</organism>
<dbReference type="EMBL" id="SNSC02000005">
    <property type="protein sequence ID" value="TID24142.1"/>
    <property type="molecule type" value="Genomic_DNA"/>
</dbReference>
<comment type="subcellular location">
    <subcellularLocation>
        <location evidence="1">Mitochondrion outer membrane</location>
        <topology evidence="1">Peripheral membrane protein</topology>
    </subcellularLocation>
</comment>
<protein>
    <submittedName>
        <fullName evidence="8">NAD dependent epimerase/dehydratase family protein-like protein</fullName>
    </submittedName>
</protein>
<keyword evidence="3" id="KW-1000">Mitochondrion outer membrane</keyword>
<dbReference type="InterPro" id="IPR036291">
    <property type="entry name" value="NAD(P)-bd_dom_sf"/>
</dbReference>
<keyword evidence="5" id="KW-0496">Mitochondrion</keyword>
<evidence type="ECO:0000256" key="6">
    <source>
        <dbReference type="ARBA" id="ARBA00023136"/>
    </source>
</evidence>
<dbReference type="FunFam" id="3.40.50.720:FF:000366">
    <property type="entry name" value="Protein FMP52, mitochondrial"/>
    <property type="match status" value="1"/>
</dbReference>
<sequence>MSAVVAGSTGLVGSQILSTLLAHPSFSSVSAYARRKLPTESPKLTSLEAKDSETWPSLFPKGSSIFLSALGTTKAAAGSVEAQRKIDFDLNLALAKAAKEAGVQTYVLISSAGVSSKSSLAYPKMKGELEDAVKSIGFKHTVILKPGLLVGNREDSRPAEFALRKVAGFFGAISGNRLKDFWAQDADVIARAAVHAGLECLDDKKEPGVWELSQADIVKLGRTEWKTLEST</sequence>
<gene>
    <name evidence="8" type="ORF">E6O75_ATG02507</name>
</gene>
<name>A0A4Z1PNB7_9PEZI</name>
<dbReference type="Proteomes" id="UP000298493">
    <property type="component" value="Unassembled WGS sequence"/>
</dbReference>
<dbReference type="AlphaFoldDB" id="A0A4Z1PNB7"/>
<reference evidence="8 9" key="1">
    <citation type="submission" date="2019-04" db="EMBL/GenBank/DDBJ databases">
        <title>High contiguity whole genome sequence and gene annotation resource for two Venturia nashicola isolates.</title>
        <authorList>
            <person name="Prokchorchik M."/>
            <person name="Won K."/>
            <person name="Lee Y."/>
            <person name="Choi E.D."/>
            <person name="Segonzac C."/>
            <person name="Sohn K.H."/>
        </authorList>
    </citation>
    <scope>NUCLEOTIDE SEQUENCE [LARGE SCALE GENOMIC DNA]</scope>
    <source>
        <strain evidence="8 9">PRI2</strain>
    </source>
</reference>
<dbReference type="STRING" id="86259.A0A4Z1PNB7"/>
<dbReference type="PANTHER" id="PTHR14097">
    <property type="entry name" value="OXIDOREDUCTASE HTATIP2"/>
    <property type="match status" value="1"/>
</dbReference>
<proteinExistence type="inferred from homology"/>
<evidence type="ECO:0000256" key="3">
    <source>
        <dbReference type="ARBA" id="ARBA00022787"/>
    </source>
</evidence>
<accession>A0A4Z1PNB7</accession>
<evidence type="ECO:0000256" key="1">
    <source>
        <dbReference type="ARBA" id="ARBA00004450"/>
    </source>
</evidence>
<feature type="domain" description="NAD(P)-binding" evidence="7">
    <location>
        <begin position="7"/>
        <end position="149"/>
    </location>
</feature>
<evidence type="ECO:0000313" key="8">
    <source>
        <dbReference type="EMBL" id="TID24142.1"/>
    </source>
</evidence>
<keyword evidence="4" id="KW-0809">Transit peptide</keyword>
<keyword evidence="6" id="KW-0472">Membrane</keyword>
<evidence type="ECO:0000259" key="7">
    <source>
        <dbReference type="Pfam" id="PF13460"/>
    </source>
</evidence>
<keyword evidence="9" id="KW-1185">Reference proteome</keyword>